<dbReference type="Proteomes" id="UP001168579">
    <property type="component" value="Unassembled WGS sequence"/>
</dbReference>
<accession>A0ABT8RQT9</accession>
<evidence type="ECO:0000313" key="1">
    <source>
        <dbReference type="EMBL" id="MDO1513281.1"/>
    </source>
</evidence>
<keyword evidence="2" id="KW-1185">Reference proteome</keyword>
<comment type="caution">
    <text evidence="1">The sequence shown here is derived from an EMBL/GenBank/DDBJ whole genome shotgun (WGS) entry which is preliminary data.</text>
</comment>
<evidence type="ECO:0000313" key="2">
    <source>
        <dbReference type="Proteomes" id="UP001168579"/>
    </source>
</evidence>
<sequence length="369" mass="44064">MSKISPKTQLNSKLSELLNNLQLEINRGKENYSLDKLKWAISNYDPDYTQNYTRKEFESKYNIKIRSKEYRTEASNYIFHTEVKPLVEGNAKELFKQIVDTNDTGNIDRVIELVEDNIIFCHNLKKEDFGREYYNLSYGANRFNHRFEVIWFYNERNRHRLNKLINPTLAPSLDNIENPIIHFSEYPFLGIDIQQWIDFEKAYRFIPLLKEILKHLKEPNKGKIISKMPPLEQVIYIECLRNLFHDFDSFNLKKKLQFLNLITAGQNQNELEQIDALEKIINMNVDDYSELENNHSEWARLLHSISGTHLTNLRKKISEYNRRFIKKTNDKNNLLLSHKEIEYNNKTQEIRNKILKKQSQIMTLIKSIE</sequence>
<reference evidence="1" key="1">
    <citation type="journal article" date="2014" name="Int. J. Syst. Evol. Microbiol.">
        <title>Complete genome of a new Firmicutes species belonging to the dominant human colonic microbiota ('Ruminococcus bicirculans') reveals two chromosomes and a selective capacity to utilize plant glucans.</title>
        <authorList>
            <consortium name="NISC Comparative Sequencing Program"/>
            <person name="Wegmann U."/>
            <person name="Louis P."/>
            <person name="Goesmann A."/>
            <person name="Henrissat B."/>
            <person name="Duncan S.H."/>
            <person name="Flint H.J."/>
        </authorList>
    </citation>
    <scope>NUCLEOTIDE SEQUENCE</scope>
    <source>
        <strain evidence="1">CECT 8869</strain>
    </source>
</reference>
<name>A0ABT8RQT9_9FLAO</name>
<gene>
    <name evidence="1" type="ORF">Q2T41_11500</name>
</gene>
<reference evidence="1" key="2">
    <citation type="submission" date="2023-06" db="EMBL/GenBank/DDBJ databases">
        <authorList>
            <person name="Lucena T."/>
            <person name="Sun Q."/>
        </authorList>
    </citation>
    <scope>NUCLEOTIDE SEQUENCE</scope>
    <source>
        <strain evidence="1">CECT 8869</strain>
    </source>
</reference>
<dbReference type="EMBL" id="JAUKUC010000001">
    <property type="protein sequence ID" value="MDO1513281.1"/>
    <property type="molecule type" value="Genomic_DNA"/>
</dbReference>
<proteinExistence type="predicted"/>
<protein>
    <submittedName>
        <fullName evidence="1">Uncharacterized protein</fullName>
    </submittedName>
</protein>
<dbReference type="RefSeq" id="WP_304436206.1">
    <property type="nucleotide sequence ID" value="NZ_JAUKUC010000001.1"/>
</dbReference>
<organism evidence="1 2">
    <name type="scientific">Maribacter confluentis</name>
    <dbReference type="NCBI Taxonomy" id="1656093"/>
    <lineage>
        <taxon>Bacteria</taxon>
        <taxon>Pseudomonadati</taxon>
        <taxon>Bacteroidota</taxon>
        <taxon>Flavobacteriia</taxon>
        <taxon>Flavobacteriales</taxon>
        <taxon>Flavobacteriaceae</taxon>
        <taxon>Maribacter</taxon>
    </lineage>
</organism>